<proteinExistence type="predicted"/>
<evidence type="ECO:0000313" key="3">
    <source>
        <dbReference type="Proteomes" id="UP000822476"/>
    </source>
</evidence>
<evidence type="ECO:0008006" key="4">
    <source>
        <dbReference type="Google" id="ProtNLM"/>
    </source>
</evidence>
<dbReference type="PANTHER" id="PTHR39063:SF1">
    <property type="entry name" value="OFD1 CENTRIOLE AND CENTRIOLAR SATELLITE PROTEIN"/>
    <property type="match status" value="1"/>
</dbReference>
<dbReference type="GO" id="GO:0036064">
    <property type="term" value="C:ciliary basal body"/>
    <property type="evidence" value="ECO:0007669"/>
    <property type="project" value="TreeGrafter"/>
</dbReference>
<accession>A0A8S9YNA3</accession>
<dbReference type="InterPro" id="IPR006594">
    <property type="entry name" value="LisH"/>
</dbReference>
<dbReference type="GO" id="GO:0005813">
    <property type="term" value="C:centrosome"/>
    <property type="evidence" value="ECO:0007669"/>
    <property type="project" value="TreeGrafter"/>
</dbReference>
<feature type="coiled-coil region" evidence="1">
    <location>
        <begin position="437"/>
        <end position="471"/>
    </location>
</feature>
<keyword evidence="3" id="KW-1185">Reference proteome</keyword>
<keyword evidence="1" id="KW-0175">Coiled coil</keyword>
<reference evidence="2" key="1">
    <citation type="submission" date="2019-07" db="EMBL/GenBank/DDBJ databases">
        <title>Annotation for the trematode Paragonimus miyazaki's.</title>
        <authorList>
            <person name="Choi Y.-J."/>
        </authorList>
    </citation>
    <scope>NUCLEOTIDE SEQUENCE</scope>
    <source>
        <strain evidence="2">Japan</strain>
    </source>
</reference>
<evidence type="ECO:0000256" key="1">
    <source>
        <dbReference type="SAM" id="Coils"/>
    </source>
</evidence>
<dbReference type="EMBL" id="JTDE01004522">
    <property type="protein sequence ID" value="KAF7254906.1"/>
    <property type="molecule type" value="Genomic_DNA"/>
</dbReference>
<dbReference type="GO" id="GO:0005576">
    <property type="term" value="C:extracellular region"/>
    <property type="evidence" value="ECO:0007669"/>
    <property type="project" value="GOC"/>
</dbReference>
<dbReference type="InterPro" id="IPR055289">
    <property type="entry name" value="OFD1"/>
</dbReference>
<comment type="caution">
    <text evidence="2">The sequence shown here is derived from an EMBL/GenBank/DDBJ whole genome shotgun (WGS) entry which is preliminary data.</text>
</comment>
<sequence>MILELNAHASLRNEQSQHEAPVTDEMMFYRDLANSLFSEHLQNHEYIYTLSVFLPECGLSEKKILRPFEMMRLLGVENEAESFEQLDCLRNDTSTSVICKLLKFVSLQMKRTVEHKIVQTNDGLEMEDRLQGIDREYELRRILEVDTTKRAFENRLNKYRQAIAEDAQLELKSQMDTFQRTQMVQLRLEMEEEFQQKLSERQQQLEERFQMRLEALTERENQLRQKEITIGQAEEHEAFRFRQKLQTDSEFLHAQSVLLKQEREQLKRERGRLLEEHRVHEQAIEAREKQLKLKEDALEHRVHQEVKRLRLEEETQMMRRKTELEQLTEQLEENRKLLESDKSAVQNLKDDLLQQKRKFSEMEIAEYDALKEQNSALKREVDLQKNNLKNVYQQLEEQRQKLAMVEAKLGTLNVIRQEADRLRTCLSNERSAFSHERIQLQSQLDNEIADKQRLIERIKRAEADIARIRKTSAFCEHSCSGDKRNEMLSCVRPKVLEDGE</sequence>
<dbReference type="AlphaFoldDB" id="A0A8S9YNA3"/>
<protein>
    <recommendedName>
        <fullName evidence="4">LisH domain-containing protein</fullName>
    </recommendedName>
</protein>
<dbReference type="Proteomes" id="UP000822476">
    <property type="component" value="Unassembled WGS sequence"/>
</dbReference>
<evidence type="ECO:0000313" key="2">
    <source>
        <dbReference type="EMBL" id="KAF7254906.1"/>
    </source>
</evidence>
<dbReference type="Pfam" id="PF16045">
    <property type="entry name" value="LisH_2"/>
    <property type="match status" value="1"/>
</dbReference>
<dbReference type="OrthoDB" id="206339at2759"/>
<feature type="coiled-coil region" evidence="1">
    <location>
        <begin position="187"/>
        <end position="283"/>
    </location>
</feature>
<dbReference type="PROSITE" id="PS50896">
    <property type="entry name" value="LISH"/>
    <property type="match status" value="1"/>
</dbReference>
<name>A0A8S9YNA3_9TREM</name>
<feature type="coiled-coil region" evidence="1">
    <location>
        <begin position="310"/>
        <end position="408"/>
    </location>
</feature>
<dbReference type="PANTHER" id="PTHR39063">
    <property type="entry name" value="ORAL-FACIAL-DIGITAL SYNDROME 1 PROTEIN HOMOLOG"/>
    <property type="match status" value="1"/>
</dbReference>
<dbReference type="GO" id="GO:0060287">
    <property type="term" value="P:epithelial cilium movement involved in determination of left/right asymmetry"/>
    <property type="evidence" value="ECO:0007669"/>
    <property type="project" value="TreeGrafter"/>
</dbReference>
<organism evidence="2 3">
    <name type="scientific">Paragonimus skrjabini miyazakii</name>
    <dbReference type="NCBI Taxonomy" id="59628"/>
    <lineage>
        <taxon>Eukaryota</taxon>
        <taxon>Metazoa</taxon>
        <taxon>Spiralia</taxon>
        <taxon>Lophotrochozoa</taxon>
        <taxon>Platyhelminthes</taxon>
        <taxon>Trematoda</taxon>
        <taxon>Digenea</taxon>
        <taxon>Plagiorchiida</taxon>
        <taxon>Troglotremata</taxon>
        <taxon>Troglotrematidae</taxon>
        <taxon>Paragonimus</taxon>
    </lineage>
</organism>
<gene>
    <name evidence="2" type="ORF">EG68_07910</name>
</gene>